<evidence type="ECO:0000256" key="7">
    <source>
        <dbReference type="ARBA" id="ARBA00023136"/>
    </source>
</evidence>
<dbReference type="Pfam" id="PF03547">
    <property type="entry name" value="Mem_trans"/>
    <property type="match status" value="1"/>
</dbReference>
<gene>
    <name evidence="9" type="ORF">ACFO1V_03540</name>
</gene>
<reference evidence="10" key="1">
    <citation type="journal article" date="2019" name="Int. J. Syst. Evol. Microbiol.">
        <title>The Global Catalogue of Microorganisms (GCM) 10K type strain sequencing project: providing services to taxonomists for standard genome sequencing and annotation.</title>
        <authorList>
            <consortium name="The Broad Institute Genomics Platform"/>
            <consortium name="The Broad Institute Genome Sequencing Center for Infectious Disease"/>
            <person name="Wu L."/>
            <person name="Ma J."/>
        </authorList>
    </citation>
    <scope>NUCLEOTIDE SEQUENCE [LARGE SCALE GENOMIC DNA]</scope>
    <source>
        <strain evidence="10">CGMCC 1.15731</strain>
    </source>
</reference>
<evidence type="ECO:0000256" key="3">
    <source>
        <dbReference type="ARBA" id="ARBA00022448"/>
    </source>
</evidence>
<feature type="transmembrane region" description="Helical" evidence="8">
    <location>
        <begin position="228"/>
        <end position="252"/>
    </location>
</feature>
<feature type="transmembrane region" description="Helical" evidence="8">
    <location>
        <begin position="122"/>
        <end position="145"/>
    </location>
</feature>
<proteinExistence type="inferred from homology"/>
<sequence>MLHPLLVVLPVFALIFSGWAAFRLNFLGPNAVAELNRFVVYLALPALLFDVMANANGAELWQPGFIAVFTLSSAIAFALPFLIRARGRLPLADQALDGLNSAYPNSGYMGLPLTLIAFGPGVLPATTIAMIITVCVTFGFAIVLIEISRQTESHPLRIASKVLMSLIRNPLLLAPALGAIASFAGLTIPAPAEKFLKMLGGAASPCALVALGLFLARPRMVEPGSSRAIAVLVFAKLIVMPAITWLLAVYVFGLPPLLANSATLLAALPTGTGPFMLAEHYRRDATVTSNVILFSTVLSIITLSAFLALLNTAD</sequence>
<keyword evidence="6 8" id="KW-1133">Transmembrane helix</keyword>
<keyword evidence="10" id="KW-1185">Reference proteome</keyword>
<dbReference type="EMBL" id="JBHSEL010000035">
    <property type="protein sequence ID" value="MFC4624304.1"/>
    <property type="molecule type" value="Genomic_DNA"/>
</dbReference>
<evidence type="ECO:0000256" key="4">
    <source>
        <dbReference type="ARBA" id="ARBA00022475"/>
    </source>
</evidence>
<evidence type="ECO:0000256" key="6">
    <source>
        <dbReference type="ARBA" id="ARBA00022989"/>
    </source>
</evidence>
<feature type="transmembrane region" description="Helical" evidence="8">
    <location>
        <begin position="65"/>
        <end position="83"/>
    </location>
</feature>
<keyword evidence="3" id="KW-0813">Transport</keyword>
<evidence type="ECO:0000256" key="1">
    <source>
        <dbReference type="ARBA" id="ARBA00004651"/>
    </source>
</evidence>
<keyword evidence="7 8" id="KW-0472">Membrane</keyword>
<dbReference type="InterPro" id="IPR038770">
    <property type="entry name" value="Na+/solute_symporter_sf"/>
</dbReference>
<comment type="similarity">
    <text evidence="2">Belongs to the auxin efflux carrier (TC 2.A.69) family.</text>
</comment>
<keyword evidence="5 8" id="KW-0812">Transmembrane</keyword>
<evidence type="ECO:0000313" key="10">
    <source>
        <dbReference type="Proteomes" id="UP001596042"/>
    </source>
</evidence>
<dbReference type="Proteomes" id="UP001596042">
    <property type="component" value="Unassembled WGS sequence"/>
</dbReference>
<feature type="transmembrane region" description="Helical" evidence="8">
    <location>
        <begin position="195"/>
        <end position="216"/>
    </location>
</feature>
<evidence type="ECO:0000256" key="2">
    <source>
        <dbReference type="ARBA" id="ARBA00010145"/>
    </source>
</evidence>
<evidence type="ECO:0000256" key="5">
    <source>
        <dbReference type="ARBA" id="ARBA00022692"/>
    </source>
</evidence>
<organism evidence="9 10">
    <name type="scientific">Daeguia caeni</name>
    <dbReference type="NCBI Taxonomy" id="439612"/>
    <lineage>
        <taxon>Bacteria</taxon>
        <taxon>Pseudomonadati</taxon>
        <taxon>Pseudomonadota</taxon>
        <taxon>Alphaproteobacteria</taxon>
        <taxon>Hyphomicrobiales</taxon>
        <taxon>Brucellaceae</taxon>
        <taxon>Daeguia</taxon>
    </lineage>
</organism>
<feature type="transmembrane region" description="Helical" evidence="8">
    <location>
        <begin position="36"/>
        <end position="53"/>
    </location>
</feature>
<feature type="transmembrane region" description="Helical" evidence="8">
    <location>
        <begin position="166"/>
        <end position="189"/>
    </location>
</feature>
<dbReference type="Gene3D" id="1.20.1530.20">
    <property type="match status" value="1"/>
</dbReference>
<evidence type="ECO:0000256" key="8">
    <source>
        <dbReference type="SAM" id="Phobius"/>
    </source>
</evidence>
<dbReference type="RefSeq" id="WP_374833259.1">
    <property type="nucleotide sequence ID" value="NZ_JBHEEZ010000022.1"/>
</dbReference>
<name>A0ABV9H4N5_9HYPH</name>
<keyword evidence="4" id="KW-1003">Cell membrane</keyword>
<comment type="subcellular location">
    <subcellularLocation>
        <location evidence="1">Cell membrane</location>
        <topology evidence="1">Multi-pass membrane protein</topology>
    </subcellularLocation>
</comment>
<dbReference type="InterPro" id="IPR004776">
    <property type="entry name" value="Mem_transp_PIN-like"/>
</dbReference>
<dbReference type="PANTHER" id="PTHR36838:SF3">
    <property type="entry name" value="TRANSPORTER AUXIN EFFLUX CARRIER EC FAMILY"/>
    <property type="match status" value="1"/>
</dbReference>
<dbReference type="PANTHER" id="PTHR36838">
    <property type="entry name" value="AUXIN EFFLUX CARRIER FAMILY PROTEIN"/>
    <property type="match status" value="1"/>
</dbReference>
<accession>A0ABV9H4N5</accession>
<feature type="transmembrane region" description="Helical" evidence="8">
    <location>
        <begin position="290"/>
        <end position="310"/>
    </location>
</feature>
<comment type="caution">
    <text evidence="9">The sequence shown here is derived from an EMBL/GenBank/DDBJ whole genome shotgun (WGS) entry which is preliminary data.</text>
</comment>
<evidence type="ECO:0000313" key="9">
    <source>
        <dbReference type="EMBL" id="MFC4624304.1"/>
    </source>
</evidence>
<feature type="transmembrane region" description="Helical" evidence="8">
    <location>
        <begin position="258"/>
        <end position="278"/>
    </location>
</feature>
<protein>
    <submittedName>
        <fullName evidence="9">AEC family transporter</fullName>
    </submittedName>
</protein>